<dbReference type="AlphaFoldDB" id="A0A345H958"/>
<keyword evidence="2" id="KW-1185">Reference proteome</keyword>
<dbReference type="EMBL" id="CP031188">
    <property type="protein sequence ID" value="AXG73118.1"/>
    <property type="molecule type" value="Genomic_DNA"/>
</dbReference>
<organism evidence="1 2">
    <name type="scientific">Flavobacterium arcticum</name>
    <dbReference type="NCBI Taxonomy" id="1784713"/>
    <lineage>
        <taxon>Bacteria</taxon>
        <taxon>Pseudomonadati</taxon>
        <taxon>Bacteroidota</taxon>
        <taxon>Flavobacteriia</taxon>
        <taxon>Flavobacteriales</taxon>
        <taxon>Flavobacteriaceae</taxon>
        <taxon>Flavobacterium</taxon>
    </lineage>
</organism>
<evidence type="ECO:0000313" key="2">
    <source>
        <dbReference type="Proteomes" id="UP000253951"/>
    </source>
</evidence>
<dbReference type="OrthoDB" id="289296at2"/>
<sequence length="92" mass="11009">MKKSNRVELGKEAIDKIVTMAQEEKKAFQKIKKEFSLSEKEVTEIMRERLPAENFELWKKKVATKKVKQKPQKFNPIQDDDVDTKYYINKKF</sequence>
<name>A0A345H958_9FLAO</name>
<proteinExistence type="predicted"/>
<dbReference type="RefSeq" id="WP_114676881.1">
    <property type="nucleotide sequence ID" value="NZ_CP031188.1"/>
</dbReference>
<reference evidence="1 2" key="1">
    <citation type="submission" date="2018-07" db="EMBL/GenBank/DDBJ databases">
        <title>Complete genome sequence of Flavobacterium arcticum type strain SM1502T.</title>
        <authorList>
            <person name="Li Y."/>
            <person name="Li D.-D."/>
        </authorList>
    </citation>
    <scope>NUCLEOTIDE SEQUENCE [LARGE SCALE GENOMIC DNA]</scope>
    <source>
        <strain evidence="1 2">SM1502</strain>
    </source>
</reference>
<accession>A0A345H958</accession>
<protein>
    <submittedName>
        <fullName evidence="1">DUF2805 domain-containing protein</fullName>
    </submittedName>
</protein>
<dbReference type="Proteomes" id="UP000253951">
    <property type="component" value="Chromosome"/>
</dbReference>
<gene>
    <name evidence="1" type="ORF">DVK85_02290</name>
</gene>
<dbReference type="Pfam" id="PF10985">
    <property type="entry name" value="DUF2805"/>
    <property type="match status" value="1"/>
</dbReference>
<evidence type="ECO:0000313" key="1">
    <source>
        <dbReference type="EMBL" id="AXG73118.1"/>
    </source>
</evidence>
<dbReference type="InterPro" id="IPR019882">
    <property type="entry name" value="CHP03643"/>
</dbReference>
<dbReference type="KEGG" id="fat:DVK85_02290"/>